<dbReference type="PANTHER" id="PTHR30419">
    <property type="entry name" value="HTH-TYPE TRANSCRIPTIONAL REGULATOR YBHD"/>
    <property type="match status" value="1"/>
</dbReference>
<dbReference type="EMBL" id="VOPL01000007">
    <property type="protein sequence ID" value="TXB67482.1"/>
    <property type="molecule type" value="Genomic_DNA"/>
</dbReference>
<gene>
    <name evidence="6" type="ORF">FQV27_15405</name>
</gene>
<evidence type="ECO:0000259" key="5">
    <source>
        <dbReference type="PROSITE" id="PS50931"/>
    </source>
</evidence>
<dbReference type="Pfam" id="PF03466">
    <property type="entry name" value="LysR_substrate"/>
    <property type="match status" value="1"/>
</dbReference>
<dbReference type="GO" id="GO:0005829">
    <property type="term" value="C:cytosol"/>
    <property type="evidence" value="ECO:0007669"/>
    <property type="project" value="TreeGrafter"/>
</dbReference>
<dbReference type="Proteomes" id="UP000321562">
    <property type="component" value="Unassembled WGS sequence"/>
</dbReference>
<comment type="caution">
    <text evidence="6">The sequence shown here is derived from an EMBL/GenBank/DDBJ whole genome shotgun (WGS) entry which is preliminary data.</text>
</comment>
<keyword evidence="4" id="KW-0804">Transcription</keyword>
<protein>
    <submittedName>
        <fullName evidence="6">LysR family transcriptional regulator</fullName>
    </submittedName>
</protein>
<dbReference type="SUPFAM" id="SSF46785">
    <property type="entry name" value="Winged helix' DNA-binding domain"/>
    <property type="match status" value="1"/>
</dbReference>
<name>A0A5C6S1H1_9RHOB</name>
<dbReference type="PANTHER" id="PTHR30419:SF8">
    <property type="entry name" value="NITROGEN ASSIMILATION TRANSCRIPTIONAL ACTIVATOR-RELATED"/>
    <property type="match status" value="1"/>
</dbReference>
<evidence type="ECO:0000256" key="4">
    <source>
        <dbReference type="ARBA" id="ARBA00023163"/>
    </source>
</evidence>
<dbReference type="Pfam" id="PF00126">
    <property type="entry name" value="HTH_1"/>
    <property type="match status" value="1"/>
</dbReference>
<evidence type="ECO:0000313" key="7">
    <source>
        <dbReference type="Proteomes" id="UP000321562"/>
    </source>
</evidence>
<evidence type="ECO:0000313" key="6">
    <source>
        <dbReference type="EMBL" id="TXB67482.1"/>
    </source>
</evidence>
<dbReference type="GO" id="GO:0003677">
    <property type="term" value="F:DNA binding"/>
    <property type="evidence" value="ECO:0007669"/>
    <property type="project" value="UniProtKB-KW"/>
</dbReference>
<dbReference type="SUPFAM" id="SSF53850">
    <property type="entry name" value="Periplasmic binding protein-like II"/>
    <property type="match status" value="1"/>
</dbReference>
<organism evidence="6 7">
    <name type="scientific">Paracoccus aurantiacus</name>
    <dbReference type="NCBI Taxonomy" id="2599412"/>
    <lineage>
        <taxon>Bacteria</taxon>
        <taxon>Pseudomonadati</taxon>
        <taxon>Pseudomonadota</taxon>
        <taxon>Alphaproteobacteria</taxon>
        <taxon>Rhodobacterales</taxon>
        <taxon>Paracoccaceae</taxon>
        <taxon>Paracoccus</taxon>
    </lineage>
</organism>
<keyword evidence="7" id="KW-1185">Reference proteome</keyword>
<dbReference type="RefSeq" id="WP_147100217.1">
    <property type="nucleotide sequence ID" value="NZ_JBHUFH010000010.1"/>
</dbReference>
<dbReference type="AlphaFoldDB" id="A0A5C6S1H1"/>
<reference evidence="6 7" key="1">
    <citation type="submission" date="2019-08" db="EMBL/GenBank/DDBJ databases">
        <authorList>
            <person name="Ye J."/>
        </authorList>
    </citation>
    <scope>NUCLEOTIDE SEQUENCE [LARGE SCALE GENOMIC DNA]</scope>
    <source>
        <strain evidence="6 7">TK008</strain>
    </source>
</reference>
<evidence type="ECO:0000256" key="1">
    <source>
        <dbReference type="ARBA" id="ARBA00009437"/>
    </source>
</evidence>
<dbReference type="InterPro" id="IPR005119">
    <property type="entry name" value="LysR_subst-bd"/>
</dbReference>
<sequence>MATDALTLLKRLTTRGRIRHMQALIVLDDKRSMSRAAEAMGMTQPGMTQLVNELEQLLDTVLFLRHARGVAPTVAAQALLPVARRIISASEHGAEVIASHNRRDGGLVRIAATVAAQGSMLPPILPAFVEDHPDIQLQIEDVIGQTLDASFSGDVFDLVCCRKQTVVPDEWVWQVCRDDVLAVICGASHPMAAAGRADMDQLADQHWLLNHVSSLARHHFDDLARKAGWQSIRSVQVISRIPLLVRVMLGSSRTVSLLPESAVEPWLASGEMVRLDSPMTLPLEPLGYYWRPENAGQATRTLAKRLTESGNFPQAKEI</sequence>
<dbReference type="Gene3D" id="1.10.10.10">
    <property type="entry name" value="Winged helix-like DNA-binding domain superfamily/Winged helix DNA-binding domain"/>
    <property type="match status" value="1"/>
</dbReference>
<dbReference type="InterPro" id="IPR036390">
    <property type="entry name" value="WH_DNA-bd_sf"/>
</dbReference>
<proteinExistence type="inferred from homology"/>
<dbReference type="PRINTS" id="PR00039">
    <property type="entry name" value="HTHLYSR"/>
</dbReference>
<comment type="similarity">
    <text evidence="1">Belongs to the LysR transcriptional regulatory family.</text>
</comment>
<evidence type="ECO:0000256" key="2">
    <source>
        <dbReference type="ARBA" id="ARBA00023015"/>
    </source>
</evidence>
<dbReference type="InterPro" id="IPR000847">
    <property type="entry name" value="LysR_HTH_N"/>
</dbReference>
<evidence type="ECO:0000256" key="3">
    <source>
        <dbReference type="ARBA" id="ARBA00023125"/>
    </source>
</evidence>
<keyword evidence="3" id="KW-0238">DNA-binding</keyword>
<feature type="domain" description="HTH lysR-type" evidence="5">
    <location>
        <begin position="18"/>
        <end position="73"/>
    </location>
</feature>
<dbReference type="Gene3D" id="3.40.190.10">
    <property type="entry name" value="Periplasmic binding protein-like II"/>
    <property type="match status" value="2"/>
</dbReference>
<dbReference type="InterPro" id="IPR036388">
    <property type="entry name" value="WH-like_DNA-bd_sf"/>
</dbReference>
<dbReference type="InterPro" id="IPR050950">
    <property type="entry name" value="HTH-type_LysR_regulators"/>
</dbReference>
<dbReference type="GO" id="GO:0003700">
    <property type="term" value="F:DNA-binding transcription factor activity"/>
    <property type="evidence" value="ECO:0007669"/>
    <property type="project" value="InterPro"/>
</dbReference>
<keyword evidence="2" id="KW-0805">Transcription regulation</keyword>
<dbReference type="OrthoDB" id="9803735at2"/>
<dbReference type="PROSITE" id="PS50931">
    <property type="entry name" value="HTH_LYSR"/>
    <property type="match status" value="1"/>
</dbReference>
<accession>A0A5C6S1H1</accession>